<dbReference type="PANTHER" id="PTHR28620:SF1">
    <property type="entry name" value="CENP-V_GFA DOMAIN-CONTAINING PROTEIN"/>
    <property type="match status" value="1"/>
</dbReference>
<name>A0AAD7NVX7_9AGAR</name>
<dbReference type="GO" id="GO:0046872">
    <property type="term" value="F:metal ion binding"/>
    <property type="evidence" value="ECO:0007669"/>
    <property type="project" value="UniProtKB-KW"/>
</dbReference>
<comment type="similarity">
    <text evidence="1">Belongs to the Gfa family.</text>
</comment>
<dbReference type="SUPFAM" id="SSF51316">
    <property type="entry name" value="Mss4-like"/>
    <property type="match status" value="2"/>
</dbReference>
<gene>
    <name evidence="5" type="ORF">B0H16DRAFT_952812</name>
</gene>
<proteinExistence type="inferred from homology"/>
<dbReference type="EMBL" id="JARKIB010000008">
    <property type="protein sequence ID" value="KAJ7777284.1"/>
    <property type="molecule type" value="Genomic_DNA"/>
</dbReference>
<dbReference type="Gene3D" id="2.170.150.70">
    <property type="match status" value="2"/>
</dbReference>
<dbReference type="Pfam" id="PF04828">
    <property type="entry name" value="GFA"/>
    <property type="match status" value="2"/>
</dbReference>
<protein>
    <submittedName>
        <fullName evidence="5">Mss4-like protein</fullName>
    </submittedName>
</protein>
<evidence type="ECO:0000256" key="3">
    <source>
        <dbReference type="ARBA" id="ARBA00022833"/>
    </source>
</evidence>
<dbReference type="AlphaFoldDB" id="A0AAD7NVX7"/>
<dbReference type="InterPro" id="IPR011057">
    <property type="entry name" value="Mss4-like_sf"/>
</dbReference>
<evidence type="ECO:0000313" key="6">
    <source>
        <dbReference type="Proteomes" id="UP001215598"/>
    </source>
</evidence>
<organism evidence="5 6">
    <name type="scientific">Mycena metata</name>
    <dbReference type="NCBI Taxonomy" id="1033252"/>
    <lineage>
        <taxon>Eukaryota</taxon>
        <taxon>Fungi</taxon>
        <taxon>Dikarya</taxon>
        <taxon>Basidiomycota</taxon>
        <taxon>Agaricomycotina</taxon>
        <taxon>Agaricomycetes</taxon>
        <taxon>Agaricomycetidae</taxon>
        <taxon>Agaricales</taxon>
        <taxon>Marasmiineae</taxon>
        <taxon>Mycenaceae</taxon>
        <taxon>Mycena</taxon>
    </lineage>
</organism>
<dbReference type="PROSITE" id="PS51891">
    <property type="entry name" value="CENP_V_GFA"/>
    <property type="match status" value="2"/>
</dbReference>
<reference evidence="5" key="1">
    <citation type="submission" date="2023-03" db="EMBL/GenBank/DDBJ databases">
        <title>Massive genome expansion in bonnet fungi (Mycena s.s.) driven by repeated elements and novel gene families across ecological guilds.</title>
        <authorList>
            <consortium name="Lawrence Berkeley National Laboratory"/>
            <person name="Harder C.B."/>
            <person name="Miyauchi S."/>
            <person name="Viragh M."/>
            <person name="Kuo A."/>
            <person name="Thoen E."/>
            <person name="Andreopoulos B."/>
            <person name="Lu D."/>
            <person name="Skrede I."/>
            <person name="Drula E."/>
            <person name="Henrissat B."/>
            <person name="Morin E."/>
            <person name="Kohler A."/>
            <person name="Barry K."/>
            <person name="LaButti K."/>
            <person name="Morin E."/>
            <person name="Salamov A."/>
            <person name="Lipzen A."/>
            <person name="Mereny Z."/>
            <person name="Hegedus B."/>
            <person name="Baldrian P."/>
            <person name="Stursova M."/>
            <person name="Weitz H."/>
            <person name="Taylor A."/>
            <person name="Grigoriev I.V."/>
            <person name="Nagy L.G."/>
            <person name="Martin F."/>
            <person name="Kauserud H."/>
        </authorList>
    </citation>
    <scope>NUCLEOTIDE SEQUENCE</scope>
    <source>
        <strain evidence="5">CBHHK182m</strain>
    </source>
</reference>
<evidence type="ECO:0000313" key="5">
    <source>
        <dbReference type="EMBL" id="KAJ7777284.1"/>
    </source>
</evidence>
<feature type="domain" description="CENP-V/GFA" evidence="4">
    <location>
        <begin position="7"/>
        <end position="125"/>
    </location>
</feature>
<keyword evidence="3" id="KW-0862">Zinc</keyword>
<evidence type="ECO:0000256" key="1">
    <source>
        <dbReference type="ARBA" id="ARBA00005495"/>
    </source>
</evidence>
<keyword evidence="6" id="KW-1185">Reference proteome</keyword>
<evidence type="ECO:0000256" key="2">
    <source>
        <dbReference type="ARBA" id="ARBA00022723"/>
    </source>
</evidence>
<dbReference type="InterPro" id="IPR052355">
    <property type="entry name" value="CENP-V-like"/>
</dbReference>
<dbReference type="GO" id="GO:0016846">
    <property type="term" value="F:carbon-sulfur lyase activity"/>
    <property type="evidence" value="ECO:0007669"/>
    <property type="project" value="InterPro"/>
</dbReference>
<keyword evidence="2" id="KW-0479">Metal-binding</keyword>
<dbReference type="PANTHER" id="PTHR28620">
    <property type="entry name" value="CENTROMERE PROTEIN V"/>
    <property type="match status" value="1"/>
</dbReference>
<dbReference type="InterPro" id="IPR006913">
    <property type="entry name" value="CENP-V/GFA"/>
</dbReference>
<evidence type="ECO:0000259" key="4">
    <source>
        <dbReference type="PROSITE" id="PS51891"/>
    </source>
</evidence>
<feature type="domain" description="CENP-V/GFA" evidence="4">
    <location>
        <begin position="143"/>
        <end position="258"/>
    </location>
</feature>
<accession>A0AAD7NVX7</accession>
<comment type="caution">
    <text evidence="5">The sequence shown here is derived from an EMBL/GenBank/DDBJ whole genome shotgun (WGS) entry which is preliminary data.</text>
</comment>
<dbReference type="Proteomes" id="UP001215598">
    <property type="component" value="Unassembled WGS sequence"/>
</dbReference>
<sequence length="258" mass="28226">MTQPAQYHGNCHCGAFKFNLKTPKLTEVYACNCSICSKKGYLRTMPAKDEDLVVLNGDETATLSTYECGKRTSAHKFCPTCGTAVMGRMNSGETPIGINLRVLSDVDLDSLPVLTSDAANLEPLYQVPEPLETGVVPEGITPYHGSCHCGAIRYTLLNPQKIAKATECNCSICSRNAPLWIYPLTTTVRFDGIDNLTEYTFATNSVYHGFCKICGVAIRERFVEDSDIGLNLRTMNGLDLSGLEIERVDGKAMSSPFE</sequence>